<feature type="compositionally biased region" description="Polar residues" evidence="1">
    <location>
        <begin position="1"/>
        <end position="10"/>
    </location>
</feature>
<dbReference type="InterPro" id="IPR000626">
    <property type="entry name" value="Ubiquitin-like_dom"/>
</dbReference>
<feature type="compositionally biased region" description="Basic and acidic residues" evidence="1">
    <location>
        <begin position="399"/>
        <end position="408"/>
    </location>
</feature>
<evidence type="ECO:0000259" key="2">
    <source>
        <dbReference type="PROSITE" id="PS50053"/>
    </source>
</evidence>
<dbReference type="SUPFAM" id="SSF54236">
    <property type="entry name" value="Ubiquitin-like"/>
    <property type="match status" value="1"/>
</dbReference>
<dbReference type="PROSITE" id="PS50053">
    <property type="entry name" value="UBIQUITIN_2"/>
    <property type="match status" value="1"/>
</dbReference>
<evidence type="ECO:0000313" key="3">
    <source>
        <dbReference type="EMBL" id="KAK9767608.1"/>
    </source>
</evidence>
<sequence length="800" mass="88067">MTHTENTSVSEGEKISEESSQSNKTTFDGQLNITVRTIDSDSYPVAIAHSETVSKLKEQLEDVAGVTRERQRLIFQGRVMKDEKTLHECGLKTGNVIHLVIRPLEALGNNDEPQPPHSSTTRHRNIMSPSGFMVSTISLEPESSPINNIFSSIFGGSPRNSQASPLSTTATPTSIHTHTPRSSTSRPNGTPNEPRSSSLAHRQTTDNGALFNRASTHLRRLQDLWDLTPEHEIQGNDVVRAGQLMWEFSNALEHLTGVLRPLARTFMDESSMTDPQERTRVQEETASVARGMYRLTQLESAMATILHRTRMTPTDSFTNDSSPSVPPPSETSGSEATSGTNQSQTTSTPNQRLRTLNPFFSSPSMTFSVYPDISLQIETSSGTTIPISVPMTPASNQQPRERNQEDSATRGTPETQTPQQQPANAEESNPQASNPLSSLLSSLFSGSPGNTLGSPFTTILPSRSSGGSSSFIASTTIPFVSIIPSSRIGQARSTANPENSTNPSHTSGSTTANNAGNSTSSQTIPTSNTSRPETNRLYDLGVLGTTLSNYLTLLEESQGRSNVSVAEALRLEPSSTNNAQNFVYQFFHSILVSEAHEIIRGHPSSLQQLHTRLTEFFQANISTDNRSEDIMNLAQSLSDHLVNHLHLSEALPNNDTIIESLQDRLKRYLAKQFERLLRFLLDVQPKRRANESNPSMSTTFIPNWVREVVQEVRNDFFNAYGNDRTREIVHLVVKHHFQSLCNLLSLSATRFMNELESTLLTNEAGQVSEGSTTQRNHDDEHNAGESSTGHSAKRRKYSDS</sequence>
<feature type="domain" description="Ubiquitin-like" evidence="2">
    <location>
        <begin position="31"/>
        <end position="102"/>
    </location>
</feature>
<dbReference type="InterPro" id="IPR029071">
    <property type="entry name" value="Ubiquitin-like_domsf"/>
</dbReference>
<dbReference type="SMART" id="SM00213">
    <property type="entry name" value="UBQ"/>
    <property type="match status" value="1"/>
</dbReference>
<accession>A0ABR2X1E5</accession>
<feature type="compositionally biased region" description="Polar residues" evidence="1">
    <location>
        <begin position="488"/>
        <end position="532"/>
    </location>
</feature>
<feature type="compositionally biased region" description="Low complexity" evidence="1">
    <location>
        <begin position="412"/>
        <end position="422"/>
    </location>
</feature>
<comment type="caution">
    <text evidence="3">The sequence shown here is derived from an EMBL/GenBank/DDBJ whole genome shotgun (WGS) entry which is preliminary data.</text>
</comment>
<protein>
    <recommendedName>
        <fullName evidence="2">Ubiquitin-like domain-containing protein</fullName>
    </recommendedName>
</protein>
<feature type="region of interest" description="Disordered" evidence="1">
    <location>
        <begin position="158"/>
        <end position="203"/>
    </location>
</feature>
<feature type="compositionally biased region" description="Polar residues" evidence="1">
    <location>
        <begin position="311"/>
        <end position="320"/>
    </location>
</feature>
<feature type="region of interest" description="Disordered" evidence="1">
    <location>
        <begin position="107"/>
        <end position="128"/>
    </location>
</feature>
<dbReference type="CDD" id="cd17039">
    <property type="entry name" value="Ubl_ubiquitin_like"/>
    <property type="match status" value="1"/>
</dbReference>
<feature type="compositionally biased region" description="Polar residues" evidence="1">
    <location>
        <begin position="762"/>
        <end position="774"/>
    </location>
</feature>
<dbReference type="Gene3D" id="3.10.20.90">
    <property type="entry name" value="Phosphatidylinositol 3-kinase Catalytic Subunit, Chain A, domain 1"/>
    <property type="match status" value="1"/>
</dbReference>
<feature type="compositionally biased region" description="Low complexity" evidence="1">
    <location>
        <begin position="330"/>
        <end position="351"/>
    </location>
</feature>
<feature type="compositionally biased region" description="Polar residues" evidence="1">
    <location>
        <begin position="181"/>
        <end position="203"/>
    </location>
</feature>
<feature type="region of interest" description="Disordered" evidence="1">
    <location>
        <begin position="762"/>
        <end position="800"/>
    </location>
</feature>
<reference evidence="3 4" key="1">
    <citation type="submission" date="2023-04" db="EMBL/GenBank/DDBJ databases">
        <title>Genome of Basidiobolus ranarum AG-B5.</title>
        <authorList>
            <person name="Stajich J.E."/>
            <person name="Carter-House D."/>
            <person name="Gryganskyi A."/>
        </authorList>
    </citation>
    <scope>NUCLEOTIDE SEQUENCE [LARGE SCALE GENOMIC DNA]</scope>
    <source>
        <strain evidence="3 4">AG-B5</strain>
    </source>
</reference>
<feature type="compositionally biased region" description="Basic residues" evidence="1">
    <location>
        <begin position="791"/>
        <end position="800"/>
    </location>
</feature>
<feature type="region of interest" description="Disordered" evidence="1">
    <location>
        <begin position="488"/>
        <end position="535"/>
    </location>
</feature>
<gene>
    <name evidence="3" type="ORF">K7432_002494</name>
</gene>
<dbReference type="Proteomes" id="UP001479436">
    <property type="component" value="Unassembled WGS sequence"/>
</dbReference>
<dbReference type="PANTHER" id="PTHR15204">
    <property type="entry name" value="LARGE PROLINE-RICH PROTEIN BAG6"/>
    <property type="match status" value="1"/>
</dbReference>
<evidence type="ECO:0000313" key="4">
    <source>
        <dbReference type="Proteomes" id="UP001479436"/>
    </source>
</evidence>
<feature type="compositionally biased region" description="Low complexity" evidence="1">
    <location>
        <begin position="433"/>
        <end position="444"/>
    </location>
</feature>
<feature type="region of interest" description="Disordered" evidence="1">
    <location>
        <begin position="381"/>
        <end position="444"/>
    </location>
</feature>
<dbReference type="Pfam" id="PF00240">
    <property type="entry name" value="ubiquitin"/>
    <property type="match status" value="1"/>
</dbReference>
<feature type="region of interest" description="Disordered" evidence="1">
    <location>
        <begin position="311"/>
        <end position="359"/>
    </location>
</feature>
<dbReference type="EMBL" id="JASJQH010000067">
    <property type="protein sequence ID" value="KAK9767608.1"/>
    <property type="molecule type" value="Genomic_DNA"/>
</dbReference>
<feature type="region of interest" description="Disordered" evidence="1">
    <location>
        <begin position="1"/>
        <end position="28"/>
    </location>
</feature>
<dbReference type="PANTHER" id="PTHR15204:SF0">
    <property type="entry name" value="LARGE PROLINE-RICH PROTEIN BAG6"/>
    <property type="match status" value="1"/>
</dbReference>
<feature type="compositionally biased region" description="Polar residues" evidence="1">
    <location>
        <begin position="18"/>
        <end position="28"/>
    </location>
</feature>
<proteinExistence type="predicted"/>
<feature type="compositionally biased region" description="Low complexity" evidence="1">
    <location>
        <begin position="161"/>
        <end position="177"/>
    </location>
</feature>
<name>A0ABR2X1E5_9FUNG</name>
<evidence type="ECO:0000256" key="1">
    <source>
        <dbReference type="SAM" id="MobiDB-lite"/>
    </source>
</evidence>
<keyword evidence="4" id="KW-1185">Reference proteome</keyword>
<organism evidence="3 4">
    <name type="scientific">Basidiobolus ranarum</name>
    <dbReference type="NCBI Taxonomy" id="34480"/>
    <lineage>
        <taxon>Eukaryota</taxon>
        <taxon>Fungi</taxon>
        <taxon>Fungi incertae sedis</taxon>
        <taxon>Zoopagomycota</taxon>
        <taxon>Entomophthoromycotina</taxon>
        <taxon>Basidiobolomycetes</taxon>
        <taxon>Basidiobolales</taxon>
        <taxon>Basidiobolaceae</taxon>
        <taxon>Basidiobolus</taxon>
    </lineage>
</organism>